<evidence type="ECO:0000259" key="1">
    <source>
        <dbReference type="Pfam" id="PF01695"/>
    </source>
</evidence>
<proteinExistence type="predicted"/>
<dbReference type="SUPFAM" id="SSF52540">
    <property type="entry name" value="P-loop containing nucleoside triphosphate hydrolases"/>
    <property type="match status" value="1"/>
</dbReference>
<comment type="caution">
    <text evidence="2">The sequence shown here is derived from an EMBL/GenBank/DDBJ whole genome shotgun (WGS) entry which is preliminary data.</text>
</comment>
<feature type="domain" description="IstB-like ATP-binding" evidence="1">
    <location>
        <begin position="4"/>
        <end position="147"/>
    </location>
</feature>
<dbReference type="Proteomes" id="UP000715095">
    <property type="component" value="Unassembled WGS sequence"/>
</dbReference>
<organism evidence="2 3">
    <name type="scientific">Sutterella massiliensis</name>
    <dbReference type="NCBI Taxonomy" id="1816689"/>
    <lineage>
        <taxon>Bacteria</taxon>
        <taxon>Pseudomonadati</taxon>
        <taxon>Pseudomonadota</taxon>
        <taxon>Betaproteobacteria</taxon>
        <taxon>Burkholderiales</taxon>
        <taxon>Sutterellaceae</taxon>
        <taxon>Sutterella</taxon>
    </lineage>
</organism>
<gene>
    <name evidence="2" type="ORF">H6A60_11225</name>
</gene>
<dbReference type="InterPro" id="IPR027417">
    <property type="entry name" value="P-loop_NTPase"/>
</dbReference>
<dbReference type="GO" id="GO:0005524">
    <property type="term" value="F:ATP binding"/>
    <property type="evidence" value="ECO:0007669"/>
    <property type="project" value="UniProtKB-KW"/>
</dbReference>
<sequence>MTCERPSNLLVAGASGIGKAWLIKALGKCACEKELTVAYYRMIDLAEKLAELRSEHNVRAFTQRLQMKKLLIIDDFAMGDSPCKALSTYLLRNIDSRQGVASTIVAAQRNWMEWHSWINDPATADAIMDRLLNYSYMIELKGRSLRELK</sequence>
<accession>A0ABS2DUR6</accession>
<evidence type="ECO:0000313" key="2">
    <source>
        <dbReference type="EMBL" id="MBM6705037.1"/>
    </source>
</evidence>
<dbReference type="EMBL" id="JACJJC010000070">
    <property type="protein sequence ID" value="MBM6705037.1"/>
    <property type="molecule type" value="Genomic_DNA"/>
</dbReference>
<reference evidence="2 3" key="1">
    <citation type="journal article" date="2021" name="Sci. Rep.">
        <title>The distribution of antibiotic resistance genes in chicken gut microbiota commensals.</title>
        <authorList>
            <person name="Juricova H."/>
            <person name="Matiasovicova J."/>
            <person name="Kubasova T."/>
            <person name="Cejkova D."/>
            <person name="Rychlik I."/>
        </authorList>
    </citation>
    <scope>NUCLEOTIDE SEQUENCE [LARGE SCALE GENOMIC DNA]</scope>
    <source>
        <strain evidence="2 3">An829</strain>
    </source>
</reference>
<dbReference type="InterPro" id="IPR002611">
    <property type="entry name" value="IstB_ATP-bd"/>
</dbReference>
<evidence type="ECO:0000313" key="3">
    <source>
        <dbReference type="Proteomes" id="UP000715095"/>
    </source>
</evidence>
<name>A0ABS2DUR6_9BURK</name>
<dbReference type="CDD" id="cd00009">
    <property type="entry name" value="AAA"/>
    <property type="match status" value="1"/>
</dbReference>
<dbReference type="Pfam" id="PF01695">
    <property type="entry name" value="IstB_IS21"/>
    <property type="match status" value="1"/>
</dbReference>
<keyword evidence="2" id="KW-0067">ATP-binding</keyword>
<dbReference type="Gene3D" id="3.40.50.300">
    <property type="entry name" value="P-loop containing nucleotide triphosphate hydrolases"/>
    <property type="match status" value="1"/>
</dbReference>
<protein>
    <submittedName>
        <fullName evidence="2">ATP-binding protein</fullName>
    </submittedName>
</protein>
<keyword evidence="3" id="KW-1185">Reference proteome</keyword>
<keyword evidence="2" id="KW-0547">Nucleotide-binding</keyword>